<evidence type="ECO:0000313" key="3">
    <source>
        <dbReference type="Proteomes" id="UP001642540"/>
    </source>
</evidence>
<name>A0ABP1QA12_9HEXA</name>
<gene>
    <name evidence="2" type="ORF">ODALV1_LOCUS9060</name>
</gene>
<accession>A0ABP1QA12</accession>
<evidence type="ECO:0000313" key="2">
    <source>
        <dbReference type="EMBL" id="CAL8095359.1"/>
    </source>
</evidence>
<feature type="region of interest" description="Disordered" evidence="1">
    <location>
        <begin position="195"/>
        <end position="231"/>
    </location>
</feature>
<evidence type="ECO:0000256" key="1">
    <source>
        <dbReference type="SAM" id="MobiDB-lite"/>
    </source>
</evidence>
<sequence length="346" mass="38577">MANSTTFGNKEWVWLIGSEVEAMRFNVKATLRTQDNLSVTQWQGPVHSIRKTAKEITDSGMVFVTNCKDVTNPFMFKKEEHTNRNFWLTDVEIIEIQPPSPESFLYIVTTGETLEFHASVNMGNENPKKNENLTSEDATSEQVSDADENINEKDLQPLLYPKTEEVSDMIENNGITSDHSSKQELNKAEIIDSHSSAIMTNENPNSDENVARRDVSSRETPLTQTSDDVSNEKVLQQMEMGYGTSQPVSKSGLSSNVPKPNGTAMSIITIEYQQTVREVPTPSMLRAILIPAETIHTHSPNAFSSSTTGRAHSNKVPSIELESTLDLDSDLTVINEDDEDETPHKK</sequence>
<feature type="compositionally biased region" description="Polar residues" evidence="1">
    <location>
        <begin position="132"/>
        <end position="143"/>
    </location>
</feature>
<feature type="compositionally biased region" description="Polar residues" evidence="1">
    <location>
        <begin position="195"/>
        <end position="208"/>
    </location>
</feature>
<organism evidence="2 3">
    <name type="scientific">Orchesella dallaii</name>
    <dbReference type="NCBI Taxonomy" id="48710"/>
    <lineage>
        <taxon>Eukaryota</taxon>
        <taxon>Metazoa</taxon>
        <taxon>Ecdysozoa</taxon>
        <taxon>Arthropoda</taxon>
        <taxon>Hexapoda</taxon>
        <taxon>Collembola</taxon>
        <taxon>Entomobryomorpha</taxon>
        <taxon>Entomobryoidea</taxon>
        <taxon>Orchesellidae</taxon>
        <taxon>Orchesellinae</taxon>
        <taxon>Orchesella</taxon>
    </lineage>
</organism>
<feature type="region of interest" description="Disordered" evidence="1">
    <location>
        <begin position="121"/>
        <end position="160"/>
    </location>
</feature>
<dbReference type="EMBL" id="CAXLJM020000027">
    <property type="protein sequence ID" value="CAL8095359.1"/>
    <property type="molecule type" value="Genomic_DNA"/>
</dbReference>
<dbReference type="Proteomes" id="UP001642540">
    <property type="component" value="Unassembled WGS sequence"/>
</dbReference>
<feature type="compositionally biased region" description="Polar residues" evidence="1">
    <location>
        <begin position="218"/>
        <end position="228"/>
    </location>
</feature>
<comment type="caution">
    <text evidence="2">The sequence shown here is derived from an EMBL/GenBank/DDBJ whole genome shotgun (WGS) entry which is preliminary data.</text>
</comment>
<keyword evidence="3" id="KW-1185">Reference proteome</keyword>
<protein>
    <submittedName>
        <fullName evidence="2">Uncharacterized protein</fullName>
    </submittedName>
</protein>
<proteinExistence type="predicted"/>
<reference evidence="2 3" key="1">
    <citation type="submission" date="2024-08" db="EMBL/GenBank/DDBJ databases">
        <authorList>
            <person name="Cucini C."/>
            <person name="Frati F."/>
        </authorList>
    </citation>
    <scope>NUCLEOTIDE SEQUENCE [LARGE SCALE GENOMIC DNA]</scope>
</reference>